<evidence type="ECO:0000313" key="3">
    <source>
        <dbReference type="Proteomes" id="UP000721954"/>
    </source>
</evidence>
<feature type="transmembrane region" description="Helical" evidence="1">
    <location>
        <begin position="118"/>
        <end position="142"/>
    </location>
</feature>
<evidence type="ECO:0000256" key="1">
    <source>
        <dbReference type="SAM" id="Phobius"/>
    </source>
</evidence>
<feature type="transmembrane region" description="Helical" evidence="1">
    <location>
        <begin position="235"/>
        <end position="255"/>
    </location>
</feature>
<accession>A0ABS3XVQ6</accession>
<keyword evidence="1" id="KW-0472">Membrane</keyword>
<feature type="transmembrane region" description="Helical" evidence="1">
    <location>
        <begin position="293"/>
        <end position="312"/>
    </location>
</feature>
<feature type="transmembrane region" description="Helical" evidence="1">
    <location>
        <begin position="459"/>
        <end position="477"/>
    </location>
</feature>
<reference evidence="2 3" key="1">
    <citation type="submission" date="2021-02" db="EMBL/GenBank/DDBJ databases">
        <title>Streptomyces spirodelae sp. nov., isolated from duckweed.</title>
        <authorList>
            <person name="Saimee Y."/>
            <person name="Duangmal K."/>
        </authorList>
    </citation>
    <scope>NUCLEOTIDE SEQUENCE [LARGE SCALE GENOMIC DNA]</scope>
    <source>
        <strain evidence="2 3">DSM 42105</strain>
    </source>
</reference>
<proteinExistence type="predicted"/>
<feature type="transmembrane region" description="Helical" evidence="1">
    <location>
        <begin position="154"/>
        <end position="176"/>
    </location>
</feature>
<feature type="transmembrane region" description="Helical" evidence="1">
    <location>
        <begin position="428"/>
        <end position="452"/>
    </location>
</feature>
<keyword evidence="1" id="KW-1133">Transmembrane helix</keyword>
<feature type="transmembrane region" description="Helical" evidence="1">
    <location>
        <begin position="394"/>
        <end position="416"/>
    </location>
</feature>
<feature type="transmembrane region" description="Helical" evidence="1">
    <location>
        <begin position="342"/>
        <end position="363"/>
    </location>
</feature>
<keyword evidence="1" id="KW-0812">Transmembrane</keyword>
<feature type="transmembrane region" description="Helical" evidence="1">
    <location>
        <begin position="77"/>
        <end position="97"/>
    </location>
</feature>
<gene>
    <name evidence="2" type="ORF">JW613_14370</name>
</gene>
<feature type="transmembrane region" description="Helical" evidence="1">
    <location>
        <begin position="505"/>
        <end position="523"/>
    </location>
</feature>
<protein>
    <submittedName>
        <fullName evidence="2">ABC transporter permease</fullName>
    </submittedName>
</protein>
<dbReference type="RefSeq" id="WP_209211191.1">
    <property type="nucleotide sequence ID" value="NZ_JAFFZM010000007.1"/>
</dbReference>
<evidence type="ECO:0000313" key="2">
    <source>
        <dbReference type="EMBL" id="MBO8199470.1"/>
    </source>
</evidence>
<dbReference type="EMBL" id="JAFFZM010000007">
    <property type="protein sequence ID" value="MBO8199470.1"/>
    <property type="molecule type" value="Genomic_DNA"/>
</dbReference>
<organism evidence="2 3">
    <name type="scientific">Streptomyces smyrnaeus</name>
    <dbReference type="NCBI Taxonomy" id="1387713"/>
    <lineage>
        <taxon>Bacteria</taxon>
        <taxon>Bacillati</taxon>
        <taxon>Actinomycetota</taxon>
        <taxon>Actinomycetes</taxon>
        <taxon>Kitasatosporales</taxon>
        <taxon>Streptomycetaceae</taxon>
        <taxon>Streptomyces</taxon>
    </lineage>
</organism>
<keyword evidence="3" id="KW-1185">Reference proteome</keyword>
<dbReference type="Proteomes" id="UP000721954">
    <property type="component" value="Unassembled WGS sequence"/>
</dbReference>
<dbReference type="GeneID" id="96259791"/>
<comment type="caution">
    <text evidence="2">The sequence shown here is derived from an EMBL/GenBank/DDBJ whole genome shotgun (WGS) entry which is preliminary data.</text>
</comment>
<name>A0ABS3XVQ6_9ACTN</name>
<sequence length="531" mass="55200">MTSLKGTGKLIRLILRRDRWLLLVVVLWLAAAPVGLADTYQSQTAAERAEYARTSGSNPTFLALYGPLHSETAGGIVAQRVGAIPLFIGLISLLFVIRHTRTEEQAGRRELLSGTVCGRHAGLTAVLSVAFLGNLLLGLLVASGLSQNLPGSGALAVGLGFAAAGWMFAALGGVAAQLTENAGGARGIAIGSLGAFLLIRLAADTGGPGNDLSWLHWLSPLGWVTELRPFADEQWWVLLLAVALTLLATTLAFAVSSRRDIGAGLLPARLGPAEASPALGGPLALAWRLHRGLLMGWLIAFTVLGGVFGGIAEGVGDMMKDNKDLQNVFSRIGGQEGLIDSYIASMMSLMGLVAAAYSIQAALRMRAEEENSRAEYLLATGVSRLRWIGGHLTFALLGPVVALAVGGLVAGLVHGANMGDVGGELPGILGAAMVQLPAVWVLSALTLALFGLLPRVTAAAWGGLALCFTLGQFGRALDFDQSVLDVSPFTHIPQVPGGDFTAEPFVWLLAVAAVLAFAGLATSRRRDMGAA</sequence>
<feature type="transmembrane region" description="Helical" evidence="1">
    <location>
        <begin position="183"/>
        <end position="203"/>
    </location>
</feature>